<dbReference type="InterPro" id="IPR028098">
    <property type="entry name" value="Glyco_trans_4-like_N"/>
</dbReference>
<keyword evidence="3" id="KW-0328">Glycosyltransferase</keyword>
<dbReference type="PANTHER" id="PTHR12526:SF637">
    <property type="entry name" value="GLYCOSYLTRANSFERASE EPSF-RELATED"/>
    <property type="match status" value="1"/>
</dbReference>
<accession>A0AAU7CB66</accession>
<organism evidence="3">
    <name type="scientific">Singulisphaera sp. Ch08</name>
    <dbReference type="NCBI Taxonomy" id="3120278"/>
    <lineage>
        <taxon>Bacteria</taxon>
        <taxon>Pseudomonadati</taxon>
        <taxon>Planctomycetota</taxon>
        <taxon>Planctomycetia</taxon>
        <taxon>Isosphaerales</taxon>
        <taxon>Isosphaeraceae</taxon>
        <taxon>Singulisphaera</taxon>
    </lineage>
</organism>
<protein>
    <submittedName>
        <fullName evidence="3">Glycosyltransferase family 4 protein</fullName>
        <ecNumber evidence="3">2.4.-.-</ecNumber>
    </submittedName>
</protein>
<evidence type="ECO:0000259" key="2">
    <source>
        <dbReference type="Pfam" id="PF13439"/>
    </source>
</evidence>
<dbReference type="GO" id="GO:0016757">
    <property type="term" value="F:glycosyltransferase activity"/>
    <property type="evidence" value="ECO:0007669"/>
    <property type="project" value="UniProtKB-KW"/>
</dbReference>
<dbReference type="Pfam" id="PF13439">
    <property type="entry name" value="Glyco_transf_4"/>
    <property type="match status" value="1"/>
</dbReference>
<dbReference type="Gene3D" id="3.40.50.2000">
    <property type="entry name" value="Glycogen Phosphorylase B"/>
    <property type="match status" value="2"/>
</dbReference>
<dbReference type="EMBL" id="CP155447">
    <property type="protein sequence ID" value="XBH02569.1"/>
    <property type="molecule type" value="Genomic_DNA"/>
</dbReference>
<dbReference type="EC" id="2.4.-.-" evidence="3"/>
<reference evidence="3" key="1">
    <citation type="submission" date="2024-05" db="EMBL/GenBank/DDBJ databases">
        <title>Planctomycetes of the genus Singulisphaera possess chitinolytic capabilities.</title>
        <authorList>
            <person name="Ivanova A."/>
        </authorList>
    </citation>
    <scope>NUCLEOTIDE SEQUENCE</scope>
    <source>
        <strain evidence="3">Ch08T</strain>
    </source>
</reference>
<proteinExistence type="predicted"/>
<evidence type="ECO:0000259" key="1">
    <source>
        <dbReference type="Pfam" id="PF00534"/>
    </source>
</evidence>
<dbReference type="RefSeq" id="WP_406695311.1">
    <property type="nucleotide sequence ID" value="NZ_CP155447.1"/>
</dbReference>
<name>A0AAU7CB66_9BACT</name>
<dbReference type="AlphaFoldDB" id="A0AAU7CB66"/>
<keyword evidence="3" id="KW-0808">Transferase</keyword>
<evidence type="ECO:0000313" key="3">
    <source>
        <dbReference type="EMBL" id="XBH02569.1"/>
    </source>
</evidence>
<dbReference type="CDD" id="cd03801">
    <property type="entry name" value="GT4_PimA-like"/>
    <property type="match status" value="1"/>
</dbReference>
<feature type="domain" description="Glycosyl transferase family 1" evidence="1">
    <location>
        <begin position="200"/>
        <end position="362"/>
    </location>
</feature>
<dbReference type="Pfam" id="PF00534">
    <property type="entry name" value="Glycos_transf_1"/>
    <property type="match status" value="1"/>
</dbReference>
<dbReference type="PANTHER" id="PTHR12526">
    <property type="entry name" value="GLYCOSYLTRANSFERASE"/>
    <property type="match status" value="1"/>
</dbReference>
<feature type="domain" description="Glycosyltransferase subfamily 4-like N-terminal" evidence="2">
    <location>
        <begin position="15"/>
        <end position="187"/>
    </location>
</feature>
<gene>
    <name evidence="3" type="ORF">V5E97_30215</name>
</gene>
<sequence length="407" mass="45581">MRLALNFQRVDPTRGGAETYVVDLCQHLIKLGHAVDLYAESWREGALPPEVECIPIAADGRTRTARIRSFAKNSEKALSEASYDCSVGLINTWYHDVIIPQGGVHRGSLEANSKRFPAGFKRSLYRLGKLANPKFWTYQAIEQKQYDPQRQARVIAVSNMVKEHLQEYHHIPRSRIHVIPNAIDADRLQVDHPAANRCAFRNKVGLAPNDLVALFVGHNFALKGLAPLLKSLAERKRLDPQGRPVHLLVCGGGKIARFRRMAENLDLADTIHWMGYTPDIRPCFWASDFFVLPTFYDPCSLVVFEALACGLPVITTSCNGAGEVMTDGREGYILTAPDAIGEMIGAIDRMTDDNARRLMSERAMQLGLEQSFEKHVTRLVQVFEDVAGSKTRRTPHGNRNASKKARR</sequence>
<dbReference type="SUPFAM" id="SSF53756">
    <property type="entry name" value="UDP-Glycosyltransferase/glycogen phosphorylase"/>
    <property type="match status" value="1"/>
</dbReference>
<dbReference type="InterPro" id="IPR001296">
    <property type="entry name" value="Glyco_trans_1"/>
</dbReference>